<proteinExistence type="predicted"/>
<accession>X1LY69</accession>
<name>X1LY69_9ZZZZ</name>
<feature type="non-terminal residue" evidence="1">
    <location>
        <position position="1"/>
    </location>
</feature>
<comment type="caution">
    <text evidence="1">The sequence shown here is derived from an EMBL/GenBank/DDBJ whole genome shotgun (WGS) entry which is preliminary data.</text>
</comment>
<evidence type="ECO:0000313" key="1">
    <source>
        <dbReference type="EMBL" id="GAI07380.1"/>
    </source>
</evidence>
<dbReference type="AlphaFoldDB" id="X1LY69"/>
<organism evidence="1">
    <name type="scientific">marine sediment metagenome</name>
    <dbReference type="NCBI Taxonomy" id="412755"/>
    <lineage>
        <taxon>unclassified sequences</taxon>
        <taxon>metagenomes</taxon>
        <taxon>ecological metagenomes</taxon>
    </lineage>
</organism>
<dbReference type="EMBL" id="BARV01006061">
    <property type="protein sequence ID" value="GAI07380.1"/>
    <property type="molecule type" value="Genomic_DNA"/>
</dbReference>
<reference evidence="1" key="1">
    <citation type="journal article" date="2014" name="Front. Microbiol.">
        <title>High frequency of phylogenetically diverse reductive dehalogenase-homologous genes in deep subseafloor sedimentary metagenomes.</title>
        <authorList>
            <person name="Kawai M."/>
            <person name="Futagami T."/>
            <person name="Toyoda A."/>
            <person name="Takaki Y."/>
            <person name="Nishi S."/>
            <person name="Hori S."/>
            <person name="Arai W."/>
            <person name="Tsubouchi T."/>
            <person name="Morono Y."/>
            <person name="Uchiyama I."/>
            <person name="Ito T."/>
            <person name="Fujiyama A."/>
            <person name="Inagaki F."/>
            <person name="Takami H."/>
        </authorList>
    </citation>
    <scope>NUCLEOTIDE SEQUENCE</scope>
    <source>
        <strain evidence="1">Expedition CK06-06</strain>
    </source>
</reference>
<protein>
    <submittedName>
        <fullName evidence="1">Uncharacterized protein</fullName>
    </submittedName>
</protein>
<sequence>GLNSPFYQLPVKYQKKTVEIYQSKEQLFVFDLYTGGEIVTYPLSAIPGQTVSKREFKREKEKTVQILKTSVLQMFEGENWKRFSKGNFKTFPRYTRDQCLEAKRYFEDKDIKMEILDRALLFCLENDTPSFANLKDTYAYFKREQERSKTIWKEREAPIPQYQGEHSPFKVSQRSLSVYQGLIKKREGAVI</sequence>
<gene>
    <name evidence="1" type="ORF">S06H3_12372</name>
</gene>